<dbReference type="GO" id="GO:0006081">
    <property type="term" value="P:aldehyde metabolic process"/>
    <property type="evidence" value="ECO:0007669"/>
    <property type="project" value="InterPro"/>
</dbReference>
<dbReference type="EMBL" id="NGKA01000001">
    <property type="protein sequence ID" value="RSU15623.1"/>
    <property type="molecule type" value="Genomic_DNA"/>
</dbReference>
<evidence type="ECO:0000256" key="5">
    <source>
        <dbReference type="PIRSR" id="PIRSR036492-1"/>
    </source>
</evidence>
<evidence type="ECO:0000256" key="7">
    <source>
        <dbReference type="RuleBase" id="RU003345"/>
    </source>
</evidence>
<dbReference type="AlphaFoldDB" id="A0A430B5N4"/>
<dbReference type="Gene3D" id="3.40.309.10">
    <property type="entry name" value="Aldehyde Dehydrogenase, Chain A, domain 2"/>
    <property type="match status" value="1"/>
</dbReference>
<evidence type="ECO:0000259" key="8">
    <source>
        <dbReference type="Pfam" id="PF00171"/>
    </source>
</evidence>
<dbReference type="Pfam" id="PF00171">
    <property type="entry name" value="Aldedh"/>
    <property type="match status" value="1"/>
</dbReference>
<keyword evidence="2 4" id="KW-0560">Oxidoreductase</keyword>
<proteinExistence type="inferred from homology"/>
<evidence type="ECO:0000256" key="3">
    <source>
        <dbReference type="ARBA" id="ARBA00023027"/>
    </source>
</evidence>
<dbReference type="RefSeq" id="WP_126806215.1">
    <property type="nucleotide sequence ID" value="NZ_NGKA01000001.1"/>
</dbReference>
<dbReference type="InterPro" id="IPR029510">
    <property type="entry name" value="Ald_DH_CS_GLU"/>
</dbReference>
<feature type="domain" description="Aldehyde dehydrogenase" evidence="8">
    <location>
        <begin position="15"/>
        <end position="434"/>
    </location>
</feature>
<name>A0A430B5N4_9ENTE</name>
<dbReference type="InterPro" id="IPR012394">
    <property type="entry name" value="Aldehyde_DH_NAD(P)"/>
</dbReference>
<protein>
    <recommendedName>
        <fullName evidence="4">Aldehyde dehydrogenase</fullName>
    </recommendedName>
</protein>
<dbReference type="Gene3D" id="3.40.605.10">
    <property type="entry name" value="Aldehyde Dehydrogenase, Chain A, domain 1"/>
    <property type="match status" value="1"/>
</dbReference>
<evidence type="ECO:0000256" key="2">
    <source>
        <dbReference type="ARBA" id="ARBA00023002"/>
    </source>
</evidence>
<evidence type="ECO:0000256" key="4">
    <source>
        <dbReference type="PIRNR" id="PIRNR036492"/>
    </source>
</evidence>
<dbReference type="PANTHER" id="PTHR43570:SF16">
    <property type="entry name" value="ALDEHYDE DEHYDROGENASE TYPE III, ISOFORM Q"/>
    <property type="match status" value="1"/>
</dbReference>
<dbReference type="SUPFAM" id="SSF53720">
    <property type="entry name" value="ALDH-like"/>
    <property type="match status" value="1"/>
</dbReference>
<organism evidence="9 10">
    <name type="scientific">Vagococcus elongatus</name>
    <dbReference type="NCBI Taxonomy" id="180344"/>
    <lineage>
        <taxon>Bacteria</taxon>
        <taxon>Bacillati</taxon>
        <taxon>Bacillota</taxon>
        <taxon>Bacilli</taxon>
        <taxon>Lactobacillales</taxon>
        <taxon>Enterococcaceae</taxon>
        <taxon>Vagococcus</taxon>
    </lineage>
</organism>
<dbReference type="PROSITE" id="PS00070">
    <property type="entry name" value="ALDEHYDE_DEHYDR_CYS"/>
    <property type="match status" value="1"/>
</dbReference>
<keyword evidence="3" id="KW-0520">NAD</keyword>
<dbReference type="FunFam" id="3.40.309.10:FF:000003">
    <property type="entry name" value="Aldehyde dehydrogenase"/>
    <property type="match status" value="1"/>
</dbReference>
<sequence length="463" mass="52446">MTDGQILLDTLEKQRNYFKSKKTFSLSFRLNQLKQLKKMFKENEERFLKALSKDLGKHPTESYVTEIGLIYHSIDYMLKHLPRWSKAQRVKTPLFLFPARSFTLASPYGNVLILSAFNYPLLLSIDPLIGAMSGGNTAMVALSEHTPYVNQVILEIYTKYFDTDYLYFFVSSKEKNTLILKEKFQKIFFTGSPKVGKIVYEAASRQLTPITLELGGKSPAIVTNHGKIKHAAKQIAWGKFLNSGQTCVAPDYCLVDARVADEFLTELVKAIEKMYGNNPEHSADYSRIIHEDALKRLIYIISQDQEYLLAGGKETASDKYLEPTVLAAPINTPLESMKEELFGPVLPVLIYENLTEAIDFIGQHEPPLAFYPFSENRAEISDLLKSCQFGGATVNDTILHLANIHLPFGGVGNSGIGHYHGKYSFETFTHQKAVLDRKTFVSLPLMIPPYTNMKEKIIRNFLR</sequence>
<dbReference type="InterPro" id="IPR016162">
    <property type="entry name" value="Ald_DH_N"/>
</dbReference>
<dbReference type="PROSITE" id="PS00687">
    <property type="entry name" value="ALDEHYDE_DEHYDR_GLU"/>
    <property type="match status" value="1"/>
</dbReference>
<accession>A0A430B5N4</accession>
<comment type="caution">
    <text evidence="9">The sequence shown here is derived from an EMBL/GenBank/DDBJ whole genome shotgun (WGS) entry which is preliminary data.</text>
</comment>
<dbReference type="InterPro" id="IPR016163">
    <property type="entry name" value="Ald_DH_C"/>
</dbReference>
<dbReference type="InterPro" id="IPR016160">
    <property type="entry name" value="Ald_DH_CS_CYS"/>
</dbReference>
<gene>
    <name evidence="9" type="ORF">CBF29_00680</name>
</gene>
<reference evidence="9 10" key="1">
    <citation type="submission" date="2017-05" db="EMBL/GenBank/DDBJ databases">
        <title>Vagococcus spp. assemblies.</title>
        <authorList>
            <person name="Gulvik C.A."/>
        </authorList>
    </citation>
    <scope>NUCLEOTIDE SEQUENCE [LARGE SCALE GENOMIC DNA]</scope>
    <source>
        <strain evidence="9 10">CCUG 51432</strain>
    </source>
</reference>
<dbReference type="Proteomes" id="UP000287605">
    <property type="component" value="Unassembled WGS sequence"/>
</dbReference>
<dbReference type="GO" id="GO:0004029">
    <property type="term" value="F:aldehyde dehydrogenase (NAD+) activity"/>
    <property type="evidence" value="ECO:0007669"/>
    <property type="project" value="TreeGrafter"/>
</dbReference>
<comment type="similarity">
    <text evidence="1 4 7">Belongs to the aldehyde dehydrogenase family.</text>
</comment>
<dbReference type="InterPro" id="IPR015590">
    <property type="entry name" value="Aldehyde_DH_dom"/>
</dbReference>
<dbReference type="OrthoDB" id="9762913at2"/>
<keyword evidence="10" id="KW-1185">Reference proteome</keyword>
<evidence type="ECO:0000313" key="10">
    <source>
        <dbReference type="Proteomes" id="UP000287605"/>
    </source>
</evidence>
<dbReference type="FunFam" id="3.40.605.10:FF:000004">
    <property type="entry name" value="Aldehyde dehydrogenase"/>
    <property type="match status" value="1"/>
</dbReference>
<feature type="active site" evidence="5 6">
    <location>
        <position position="213"/>
    </location>
</feature>
<feature type="active site" evidence="5">
    <location>
        <position position="247"/>
    </location>
</feature>
<evidence type="ECO:0000256" key="6">
    <source>
        <dbReference type="PROSITE-ProRule" id="PRU10007"/>
    </source>
</evidence>
<evidence type="ECO:0000256" key="1">
    <source>
        <dbReference type="ARBA" id="ARBA00009986"/>
    </source>
</evidence>
<dbReference type="PANTHER" id="PTHR43570">
    <property type="entry name" value="ALDEHYDE DEHYDROGENASE"/>
    <property type="match status" value="1"/>
</dbReference>
<dbReference type="GO" id="GO:0005737">
    <property type="term" value="C:cytoplasm"/>
    <property type="evidence" value="ECO:0007669"/>
    <property type="project" value="TreeGrafter"/>
</dbReference>
<evidence type="ECO:0000313" key="9">
    <source>
        <dbReference type="EMBL" id="RSU15623.1"/>
    </source>
</evidence>
<dbReference type="InterPro" id="IPR016161">
    <property type="entry name" value="Ald_DH/histidinol_DH"/>
</dbReference>
<dbReference type="PIRSF" id="PIRSF036492">
    <property type="entry name" value="ALDH"/>
    <property type="match status" value="1"/>
</dbReference>